<comment type="caution">
    <text evidence="1">The sequence shown here is derived from an EMBL/GenBank/DDBJ whole genome shotgun (WGS) entry which is preliminary data.</text>
</comment>
<keyword evidence="2" id="KW-1185">Reference proteome</keyword>
<evidence type="ECO:0000313" key="2">
    <source>
        <dbReference type="Proteomes" id="UP001283361"/>
    </source>
</evidence>
<proteinExistence type="predicted"/>
<sequence>MRRGDVQCLTSVGVTADAKDKITSKMTLPRICCCDTGTVRPVCPQAADQWIRHFDHFNSMQSRSILFLKASAILIISTPCRAENSKPFWSENPNQVTKLLTFSQPATGMAISLFLPPAALSLMIKQADDPTHTWIAPLAQQTYSRLQSLYTYPRSKQGV</sequence>
<evidence type="ECO:0000313" key="1">
    <source>
        <dbReference type="EMBL" id="KAK3803701.1"/>
    </source>
</evidence>
<dbReference type="EMBL" id="JAWDGP010000100">
    <property type="protein sequence ID" value="KAK3803701.1"/>
    <property type="molecule type" value="Genomic_DNA"/>
</dbReference>
<reference evidence="1" key="1">
    <citation type="journal article" date="2023" name="G3 (Bethesda)">
        <title>A reference genome for the long-term kleptoplast-retaining sea slug Elysia crispata morphotype clarki.</title>
        <authorList>
            <person name="Eastman K.E."/>
            <person name="Pendleton A.L."/>
            <person name="Shaikh M.A."/>
            <person name="Suttiyut T."/>
            <person name="Ogas R."/>
            <person name="Tomko P."/>
            <person name="Gavelis G."/>
            <person name="Widhalm J.R."/>
            <person name="Wisecaver J.H."/>
        </authorList>
    </citation>
    <scope>NUCLEOTIDE SEQUENCE</scope>
    <source>
        <strain evidence="1">ECLA1</strain>
    </source>
</reference>
<accession>A0AAE1EDP1</accession>
<dbReference type="Proteomes" id="UP001283361">
    <property type="component" value="Unassembled WGS sequence"/>
</dbReference>
<name>A0AAE1EDP1_9GAST</name>
<dbReference type="AlphaFoldDB" id="A0AAE1EDP1"/>
<gene>
    <name evidence="1" type="ORF">RRG08_047665</name>
</gene>
<organism evidence="1 2">
    <name type="scientific">Elysia crispata</name>
    <name type="common">lettuce slug</name>
    <dbReference type="NCBI Taxonomy" id="231223"/>
    <lineage>
        <taxon>Eukaryota</taxon>
        <taxon>Metazoa</taxon>
        <taxon>Spiralia</taxon>
        <taxon>Lophotrochozoa</taxon>
        <taxon>Mollusca</taxon>
        <taxon>Gastropoda</taxon>
        <taxon>Heterobranchia</taxon>
        <taxon>Euthyneura</taxon>
        <taxon>Panpulmonata</taxon>
        <taxon>Sacoglossa</taxon>
        <taxon>Placobranchoidea</taxon>
        <taxon>Plakobranchidae</taxon>
        <taxon>Elysia</taxon>
    </lineage>
</organism>
<protein>
    <submittedName>
        <fullName evidence="1">Uncharacterized protein</fullName>
    </submittedName>
</protein>